<evidence type="ECO:0000313" key="3">
    <source>
        <dbReference type="EMBL" id="MEU2265648.1"/>
    </source>
</evidence>
<dbReference type="PANTHER" id="PTHR43794">
    <property type="entry name" value="AMINOHYDROLASE SSNA-RELATED"/>
    <property type="match status" value="1"/>
</dbReference>
<dbReference type="Proteomes" id="UP001550603">
    <property type="component" value="Unassembled WGS sequence"/>
</dbReference>
<feature type="region of interest" description="Disordered" evidence="2">
    <location>
        <begin position="186"/>
        <end position="256"/>
    </location>
</feature>
<evidence type="ECO:0000256" key="2">
    <source>
        <dbReference type="SAM" id="MobiDB-lite"/>
    </source>
</evidence>
<dbReference type="PANTHER" id="PTHR43794:SF11">
    <property type="entry name" value="AMIDOHYDROLASE-RELATED DOMAIN-CONTAINING PROTEIN"/>
    <property type="match status" value="1"/>
</dbReference>
<proteinExistence type="predicted"/>
<dbReference type="InterPro" id="IPR032466">
    <property type="entry name" value="Metal_Hydrolase"/>
</dbReference>
<evidence type="ECO:0000256" key="1">
    <source>
        <dbReference type="ARBA" id="ARBA00022801"/>
    </source>
</evidence>
<dbReference type="InterPro" id="IPR050287">
    <property type="entry name" value="MTA/SAH_deaminase"/>
</dbReference>
<keyword evidence="4" id="KW-1185">Reference proteome</keyword>
<dbReference type="SUPFAM" id="SSF51556">
    <property type="entry name" value="Metallo-dependent hydrolases"/>
    <property type="match status" value="1"/>
</dbReference>
<dbReference type="Gene3D" id="3.20.20.140">
    <property type="entry name" value="Metal-dependent hydrolases"/>
    <property type="match status" value="1"/>
</dbReference>
<dbReference type="EMBL" id="JBEYBN010000003">
    <property type="protein sequence ID" value="MEU2265648.1"/>
    <property type="molecule type" value="Genomic_DNA"/>
</dbReference>
<dbReference type="SUPFAM" id="SSF51338">
    <property type="entry name" value="Composite domain of metallo-dependent hydrolases"/>
    <property type="match status" value="1"/>
</dbReference>
<dbReference type="Gene3D" id="2.30.40.10">
    <property type="entry name" value="Urease, subunit C, domain 1"/>
    <property type="match status" value="1"/>
</dbReference>
<name>A0ABV2XNR6_9ACTN</name>
<evidence type="ECO:0000313" key="4">
    <source>
        <dbReference type="Proteomes" id="UP001550603"/>
    </source>
</evidence>
<comment type="caution">
    <text evidence="3">The sequence shown here is derived from an EMBL/GenBank/DDBJ whole genome shotgun (WGS) entry which is preliminary data.</text>
</comment>
<keyword evidence="1" id="KW-0378">Hydrolase</keyword>
<organism evidence="3 4">
    <name type="scientific">Streptomyces olindensis</name>
    <dbReference type="NCBI Taxonomy" id="358823"/>
    <lineage>
        <taxon>Bacteria</taxon>
        <taxon>Bacillati</taxon>
        <taxon>Actinomycetota</taxon>
        <taxon>Actinomycetes</taxon>
        <taxon>Kitasatosporales</taxon>
        <taxon>Streptomycetaceae</taxon>
        <taxon>Streptomyces</taxon>
    </lineage>
</organism>
<reference evidence="3 4" key="1">
    <citation type="submission" date="2024-06" db="EMBL/GenBank/DDBJ databases">
        <title>The Natural Products Discovery Center: Release of the First 8490 Sequenced Strains for Exploring Actinobacteria Biosynthetic Diversity.</title>
        <authorList>
            <person name="Kalkreuter E."/>
            <person name="Kautsar S.A."/>
            <person name="Yang D."/>
            <person name="Bader C.D."/>
            <person name="Teijaro C.N."/>
            <person name="Fluegel L."/>
            <person name="Davis C.M."/>
            <person name="Simpson J.R."/>
            <person name="Lauterbach L."/>
            <person name="Steele A.D."/>
            <person name="Gui C."/>
            <person name="Meng S."/>
            <person name="Li G."/>
            <person name="Viehrig K."/>
            <person name="Ye F."/>
            <person name="Su P."/>
            <person name="Kiefer A.F."/>
            <person name="Nichols A."/>
            <person name="Cepeda A.J."/>
            <person name="Yan W."/>
            <person name="Fan B."/>
            <person name="Jiang Y."/>
            <person name="Adhikari A."/>
            <person name="Zheng C.-J."/>
            <person name="Schuster L."/>
            <person name="Cowan T.M."/>
            <person name="Smanski M.J."/>
            <person name="Chevrette M.G."/>
            <person name="De Carvalho L.P.S."/>
            <person name="Shen B."/>
        </authorList>
    </citation>
    <scope>NUCLEOTIDE SEQUENCE [LARGE SCALE GENOMIC DNA]</scope>
    <source>
        <strain evidence="3 4">NPDC019583</strain>
    </source>
</reference>
<feature type="compositionally biased region" description="Low complexity" evidence="2">
    <location>
        <begin position="231"/>
        <end position="241"/>
    </location>
</feature>
<dbReference type="InterPro" id="IPR011059">
    <property type="entry name" value="Metal-dep_hydrolase_composite"/>
</dbReference>
<feature type="compositionally biased region" description="Polar residues" evidence="2">
    <location>
        <begin position="189"/>
        <end position="201"/>
    </location>
</feature>
<accession>A0ABV2XNR6</accession>
<dbReference type="RefSeq" id="WP_359785236.1">
    <property type="nucleotide sequence ID" value="NZ_JBEYBN010000003.1"/>
</dbReference>
<gene>
    <name evidence="3" type="ORF">ABZ568_04210</name>
</gene>
<sequence length="256" mass="27551">MSRTLLRGARVITMTPGRPDAEHLDILVDGDRIAAVDENIEAPDAEVVDFSGRILIPGLVNAHLHTWQTALRSVGADWTLMEYLTHLHGECVGHYTPADMHISNLAGALNQLNCGTTTLGDWCHNALSPEHADAAVEGLAHAGIRAVFLHGTAYRSPDTPHPLTEIDRLLDGSVRDRALLTLGMALQGPQYSSPDTASQPGEGSPPLWCIETTRPRSAPARKSANAGRATSASLRAPWRAPARSRRRSCSRSRGSV</sequence>
<protein>
    <submittedName>
        <fullName evidence="3">Uncharacterized protein</fullName>
    </submittedName>
</protein>